<gene>
    <name evidence="1" type="ORF">SU60_08910</name>
</gene>
<dbReference type="RefSeq" id="WP_041155208.1">
    <property type="nucleotide sequence ID" value="NZ_CBCRVP010000041.1"/>
</dbReference>
<accession>A0A0C3EA44</accession>
<dbReference type="Gene3D" id="2.40.10.320">
    <property type="entry name" value="Uncharacterised protein PF13642 yp_926445, N-terminal domain"/>
    <property type="match status" value="1"/>
</dbReference>
<name>A0A0C3EA44_9VIBR</name>
<organism evidence="1 2">
    <name type="scientific">Vibrio mytili</name>
    <dbReference type="NCBI Taxonomy" id="50718"/>
    <lineage>
        <taxon>Bacteria</taxon>
        <taxon>Pseudomonadati</taxon>
        <taxon>Pseudomonadota</taxon>
        <taxon>Gammaproteobacteria</taxon>
        <taxon>Vibrionales</taxon>
        <taxon>Vibrionaceae</taxon>
        <taxon>Vibrio</taxon>
    </lineage>
</organism>
<reference evidence="1 2" key="1">
    <citation type="submission" date="2015-01" db="EMBL/GenBank/DDBJ databases">
        <title>Draft genome of Vibrio mytili type strain CAIM 528.</title>
        <authorList>
            <person name="Gonzalez-Castillo A."/>
            <person name="Gomez-Gil B."/>
            <person name="Enciso-Ibarra J."/>
        </authorList>
    </citation>
    <scope>NUCLEOTIDE SEQUENCE [LARGE SCALE GENOMIC DNA]</scope>
    <source>
        <strain evidence="1 2">CAIM 528</strain>
    </source>
</reference>
<sequence length="110" mass="12633">MTQNTVLWPCLLKLEGDDELIYLPSITELHTECESLIWSKEDYVVDSEGRSFRLRYDNDKRITLNPTDNVLSVEEVTALIQCHEFSQAQRCIIKIQFASVQQAVLALSSQ</sequence>
<dbReference type="OrthoDB" id="5771593at2"/>
<protein>
    <submittedName>
        <fullName evidence="1">Uncharacterized protein</fullName>
    </submittedName>
</protein>
<comment type="caution">
    <text evidence="1">The sequence shown here is derived from an EMBL/GenBank/DDBJ whole genome shotgun (WGS) entry which is preliminary data.</text>
</comment>
<evidence type="ECO:0000313" key="1">
    <source>
        <dbReference type="EMBL" id="KIN11293.1"/>
    </source>
</evidence>
<dbReference type="InterPro" id="IPR025284">
    <property type="entry name" value="DUF4144"/>
</dbReference>
<evidence type="ECO:0000313" key="2">
    <source>
        <dbReference type="Proteomes" id="UP000031977"/>
    </source>
</evidence>
<dbReference type="AlphaFoldDB" id="A0A0C3EA44"/>
<dbReference type="Proteomes" id="UP000031977">
    <property type="component" value="Unassembled WGS sequence"/>
</dbReference>
<keyword evidence="2" id="KW-1185">Reference proteome</keyword>
<proteinExistence type="predicted"/>
<dbReference type="Pfam" id="PF13642">
    <property type="entry name" value="DUF4144"/>
    <property type="match status" value="1"/>
</dbReference>
<dbReference type="EMBL" id="JXOK01000026">
    <property type="protein sequence ID" value="KIN11293.1"/>
    <property type="molecule type" value="Genomic_DNA"/>
</dbReference>